<organism evidence="1 2">
    <name type="scientific">Panagrolaimus sp. ES5</name>
    <dbReference type="NCBI Taxonomy" id="591445"/>
    <lineage>
        <taxon>Eukaryota</taxon>
        <taxon>Metazoa</taxon>
        <taxon>Ecdysozoa</taxon>
        <taxon>Nematoda</taxon>
        <taxon>Chromadorea</taxon>
        <taxon>Rhabditida</taxon>
        <taxon>Tylenchina</taxon>
        <taxon>Panagrolaimomorpha</taxon>
        <taxon>Panagrolaimoidea</taxon>
        <taxon>Panagrolaimidae</taxon>
        <taxon>Panagrolaimus</taxon>
    </lineage>
</organism>
<accession>A0AC34GN67</accession>
<dbReference type="WBParaSite" id="ES5_v2.g410.t1">
    <property type="protein sequence ID" value="ES5_v2.g410.t1"/>
    <property type="gene ID" value="ES5_v2.g410"/>
</dbReference>
<name>A0AC34GN67_9BILA</name>
<reference evidence="2" key="1">
    <citation type="submission" date="2022-11" db="UniProtKB">
        <authorList>
            <consortium name="WormBaseParasite"/>
        </authorList>
    </citation>
    <scope>IDENTIFICATION</scope>
</reference>
<evidence type="ECO:0000313" key="2">
    <source>
        <dbReference type="WBParaSite" id="ES5_v2.g410.t1"/>
    </source>
</evidence>
<sequence>MATSYFKFGFLAKFERAVKQQKGGKNLGNIYKDNARFRFLNGEESNMIIPNRQRNAKLIPPVRFAMDKIQKLIIQHEIGAADALRALNDLTGLNPALAAGLFLGSCEFQCDRDKIEPSELLAQLQRLKINIDFVPGGADIDYIFSYFEEQEDETSKNSEDQSDGKNSYAQQIVYNTAAGAYFSEQSAKTLQTICSELIMQKATRSFKIDKALKSSIAEYEDLIQITHDVIVHMPHPEDENVKIKIYGEYSDVKNAYDMIGQVIKFLRETKENNFQSRPKLAIRGTATETKEDEEDVGQQNEGVEILNVQGEQVFVGTMPENLVAENSSTQMVCGHGKNGDVDGDGRKSMGETEEPPEENPEFTPEDVEAQISEQADENLIQTPVALNDQIGKMRIDESPGTLVSEYPSSFFDPKKFSPRFFAKQLKEEAFDTLIEMRKVPQHTFHANREFDRSSLAKLLQLHNFYVYPVDPLNPWDLKASSVFSGTGFPVALLITTTGMSDKMLFIKIASQSINGWKMAATIVENDILPKL</sequence>
<dbReference type="Proteomes" id="UP000887579">
    <property type="component" value="Unplaced"/>
</dbReference>
<protein>
    <submittedName>
        <fullName evidence="2">Uncharacterized protein</fullName>
    </submittedName>
</protein>
<proteinExistence type="predicted"/>
<evidence type="ECO:0000313" key="1">
    <source>
        <dbReference type="Proteomes" id="UP000887579"/>
    </source>
</evidence>